<keyword evidence="3" id="KW-1185">Reference proteome</keyword>
<evidence type="ECO:0000256" key="1">
    <source>
        <dbReference type="SAM" id="MobiDB-lite"/>
    </source>
</evidence>
<dbReference type="EMBL" id="QDDR01000004">
    <property type="protein sequence ID" value="PVE47683.1"/>
    <property type="molecule type" value="Genomic_DNA"/>
</dbReference>
<dbReference type="Proteomes" id="UP000244810">
    <property type="component" value="Unassembled WGS sequence"/>
</dbReference>
<accession>A0A2T7USG6</accession>
<sequence length="95" mass="9833">MFARASVPRGVLPGAPLVPGEAVLRTGGGGAQLVVVSPGSEATRRDVSRGERVIVASGLPPGEVLAIRRQHRMPEGMTVPASTRTDGVLPSDPHY</sequence>
<comment type="caution">
    <text evidence="2">The sequence shown here is derived from an EMBL/GenBank/DDBJ whole genome shotgun (WGS) entry which is preliminary data.</text>
</comment>
<dbReference type="AlphaFoldDB" id="A0A2T7USG6"/>
<evidence type="ECO:0000313" key="2">
    <source>
        <dbReference type="EMBL" id="PVE47683.1"/>
    </source>
</evidence>
<evidence type="ECO:0000313" key="3">
    <source>
        <dbReference type="Proteomes" id="UP000244810"/>
    </source>
</evidence>
<reference evidence="2 3" key="1">
    <citation type="journal article" date="2011" name="Syst. Appl. Microbiol.">
        <title>Defluviimonas denitrificans gen. nov., sp. nov., and Pararhodobacter aggregans gen. nov., sp. nov., non-phototrophic Rhodobacteraceae from the biofilter of a marine aquaculture.</title>
        <authorList>
            <person name="Foesel B.U."/>
            <person name="Drake H.L."/>
            <person name="Schramm A."/>
        </authorList>
    </citation>
    <scope>NUCLEOTIDE SEQUENCE [LARGE SCALE GENOMIC DNA]</scope>
    <source>
        <strain evidence="2 3">D1-19</strain>
    </source>
</reference>
<proteinExistence type="predicted"/>
<protein>
    <submittedName>
        <fullName evidence="2">Uncharacterized protein</fullName>
    </submittedName>
</protein>
<name>A0A2T7USG6_9RHOB</name>
<feature type="region of interest" description="Disordered" evidence="1">
    <location>
        <begin position="72"/>
        <end position="95"/>
    </location>
</feature>
<gene>
    <name evidence="2" type="ORF">DDE23_09575</name>
</gene>
<organism evidence="2 3">
    <name type="scientific">Pararhodobacter aggregans</name>
    <dbReference type="NCBI Taxonomy" id="404875"/>
    <lineage>
        <taxon>Bacteria</taxon>
        <taxon>Pseudomonadati</taxon>
        <taxon>Pseudomonadota</taxon>
        <taxon>Alphaproteobacteria</taxon>
        <taxon>Rhodobacterales</taxon>
        <taxon>Paracoccaceae</taxon>
        <taxon>Pararhodobacter</taxon>
    </lineage>
</organism>
<dbReference type="Gene3D" id="2.40.420.20">
    <property type="match status" value="1"/>
</dbReference>